<dbReference type="Gene3D" id="1.10.10.10">
    <property type="entry name" value="Winged helix-like DNA-binding domain superfamily/Winged helix DNA-binding domain"/>
    <property type="match status" value="1"/>
</dbReference>
<dbReference type="SUPFAM" id="SSF53850">
    <property type="entry name" value="Periplasmic binding protein-like II"/>
    <property type="match status" value="1"/>
</dbReference>
<evidence type="ECO:0000256" key="1">
    <source>
        <dbReference type="ARBA" id="ARBA00009437"/>
    </source>
</evidence>
<dbReference type="OrthoDB" id="5964649at2"/>
<comment type="similarity">
    <text evidence="1">Belongs to the LysR transcriptional regulatory family.</text>
</comment>
<dbReference type="InterPro" id="IPR000847">
    <property type="entry name" value="LysR_HTH_N"/>
</dbReference>
<evidence type="ECO:0000256" key="3">
    <source>
        <dbReference type="ARBA" id="ARBA00023125"/>
    </source>
</evidence>
<dbReference type="FunFam" id="1.10.10.10:FF:000001">
    <property type="entry name" value="LysR family transcriptional regulator"/>
    <property type="match status" value="1"/>
</dbReference>
<dbReference type="PRINTS" id="PR00039">
    <property type="entry name" value="HTHLYSR"/>
</dbReference>
<keyword evidence="3" id="KW-0238">DNA-binding</keyword>
<gene>
    <name evidence="6" type="ORF">ARC78_02895</name>
</gene>
<proteinExistence type="inferred from homology"/>
<keyword evidence="2" id="KW-0805">Transcription regulation</keyword>
<reference evidence="6 7" key="1">
    <citation type="submission" date="2015-10" db="EMBL/GenBank/DDBJ databases">
        <title>Genome sequencing and analysis of members of genus Stenotrophomonas.</title>
        <authorList>
            <person name="Patil P.P."/>
            <person name="Midha S."/>
            <person name="Patil P.B."/>
        </authorList>
    </citation>
    <scope>NUCLEOTIDE SEQUENCE [LARGE SCALE GENOMIC DNA]</scope>
    <source>
        <strain evidence="6 7">JCM 9942</strain>
    </source>
</reference>
<dbReference type="GO" id="GO:0000976">
    <property type="term" value="F:transcription cis-regulatory region binding"/>
    <property type="evidence" value="ECO:0007669"/>
    <property type="project" value="TreeGrafter"/>
</dbReference>
<dbReference type="Proteomes" id="UP000050836">
    <property type="component" value="Unassembled WGS sequence"/>
</dbReference>
<dbReference type="Pfam" id="PF00126">
    <property type="entry name" value="HTH_1"/>
    <property type="match status" value="1"/>
</dbReference>
<dbReference type="PROSITE" id="PS50931">
    <property type="entry name" value="HTH_LYSR"/>
    <property type="match status" value="1"/>
</dbReference>
<sequence>MPTKTPATPRFSYKSDRLKPLRAFLQTVRLGSVSRASEALFVSQPAVSLQLQALERELGVVLFERSGRRLVPTREGQLLYDMAQPLVESLDGLLPRFREKASGLDAGELNIAANSSTILYLLPKIVENFRRLHPDVRLTLHNAISADGTDLLRSDAADLAIGSMLDVPADLSYAPVYRFDQVLITPPDHPLAKKKNLTLEDLSPWPLILPPRRQITWRLVDLVFQQHRVPYTVALEVGGWEVIKQYVAMGMGISIVTALCLNEADRDKLVTRAMGEFFPSRSYGVVVRRGKVLSPQARAFVELIQPDLFAPRQYDDTGHSER</sequence>
<evidence type="ECO:0000256" key="4">
    <source>
        <dbReference type="ARBA" id="ARBA00023163"/>
    </source>
</evidence>
<keyword evidence="7" id="KW-1185">Reference proteome</keyword>
<dbReference type="EMBL" id="LLXS01000004">
    <property type="protein sequence ID" value="KRG45151.1"/>
    <property type="molecule type" value="Genomic_DNA"/>
</dbReference>
<evidence type="ECO:0000259" key="5">
    <source>
        <dbReference type="PROSITE" id="PS50931"/>
    </source>
</evidence>
<protein>
    <submittedName>
        <fullName evidence="6">LysR family transcriptional regulator</fullName>
    </submittedName>
</protein>
<evidence type="ECO:0000256" key="2">
    <source>
        <dbReference type="ARBA" id="ARBA00023015"/>
    </source>
</evidence>
<dbReference type="PANTHER" id="PTHR30126:SF94">
    <property type="entry name" value="LYSR FAMILY TRANSCRIPTIONAL REGULATOR"/>
    <property type="match status" value="1"/>
</dbReference>
<dbReference type="AlphaFoldDB" id="A0A0R0AJA0"/>
<dbReference type="Gene3D" id="3.40.190.10">
    <property type="entry name" value="Periplasmic binding protein-like II"/>
    <property type="match status" value="2"/>
</dbReference>
<organism evidence="6 7">
    <name type="scientific">Stenotrophomonas pictorum JCM 9942</name>
    <dbReference type="NCBI Taxonomy" id="1236960"/>
    <lineage>
        <taxon>Bacteria</taxon>
        <taxon>Pseudomonadati</taxon>
        <taxon>Pseudomonadota</taxon>
        <taxon>Gammaproteobacteria</taxon>
        <taxon>Lysobacterales</taxon>
        <taxon>Lysobacteraceae</taxon>
        <taxon>Stenotrophomonas</taxon>
    </lineage>
</organism>
<keyword evidence="4" id="KW-0804">Transcription</keyword>
<dbReference type="InterPro" id="IPR036388">
    <property type="entry name" value="WH-like_DNA-bd_sf"/>
</dbReference>
<dbReference type="InterPro" id="IPR036390">
    <property type="entry name" value="WH_DNA-bd_sf"/>
</dbReference>
<feature type="domain" description="HTH lysR-type" evidence="5">
    <location>
        <begin position="16"/>
        <end position="73"/>
    </location>
</feature>
<evidence type="ECO:0000313" key="6">
    <source>
        <dbReference type="EMBL" id="KRG45151.1"/>
    </source>
</evidence>
<accession>A0A0R0AJA0</accession>
<comment type="caution">
    <text evidence="6">The sequence shown here is derived from an EMBL/GenBank/DDBJ whole genome shotgun (WGS) entry which is preliminary data.</text>
</comment>
<name>A0A0R0AJA0_9GAMM</name>
<dbReference type="InterPro" id="IPR005119">
    <property type="entry name" value="LysR_subst-bd"/>
</dbReference>
<evidence type="ECO:0000313" key="7">
    <source>
        <dbReference type="Proteomes" id="UP000050836"/>
    </source>
</evidence>
<dbReference type="SUPFAM" id="SSF46785">
    <property type="entry name" value="Winged helix' DNA-binding domain"/>
    <property type="match status" value="1"/>
</dbReference>
<dbReference type="CDD" id="cd05466">
    <property type="entry name" value="PBP2_LTTR_substrate"/>
    <property type="match status" value="1"/>
</dbReference>
<dbReference type="RefSeq" id="WP_054659578.1">
    <property type="nucleotide sequence ID" value="NZ_BAZI01000203.1"/>
</dbReference>
<dbReference type="GO" id="GO:0003700">
    <property type="term" value="F:DNA-binding transcription factor activity"/>
    <property type="evidence" value="ECO:0007669"/>
    <property type="project" value="InterPro"/>
</dbReference>
<dbReference type="Pfam" id="PF03466">
    <property type="entry name" value="LysR_substrate"/>
    <property type="match status" value="1"/>
</dbReference>
<dbReference type="PANTHER" id="PTHR30126">
    <property type="entry name" value="HTH-TYPE TRANSCRIPTIONAL REGULATOR"/>
    <property type="match status" value="1"/>
</dbReference>